<evidence type="ECO:0008006" key="7">
    <source>
        <dbReference type="Google" id="ProtNLM"/>
    </source>
</evidence>
<dbReference type="EMBL" id="BQKY01000017">
    <property type="protein sequence ID" value="GJN94514.1"/>
    <property type="molecule type" value="Genomic_DNA"/>
</dbReference>
<evidence type="ECO:0000313" key="6">
    <source>
        <dbReference type="Proteomes" id="UP001342314"/>
    </source>
</evidence>
<feature type="region of interest" description="Disordered" evidence="4">
    <location>
        <begin position="525"/>
        <end position="613"/>
    </location>
</feature>
<dbReference type="PROSITE" id="PS50294">
    <property type="entry name" value="WD_REPEATS_REGION"/>
    <property type="match status" value="1"/>
</dbReference>
<dbReference type="InterPro" id="IPR001680">
    <property type="entry name" value="WD40_rpt"/>
</dbReference>
<evidence type="ECO:0000256" key="3">
    <source>
        <dbReference type="PROSITE-ProRule" id="PRU00221"/>
    </source>
</evidence>
<dbReference type="GO" id="GO:0045717">
    <property type="term" value="P:negative regulation of fatty acid biosynthetic process"/>
    <property type="evidence" value="ECO:0007669"/>
    <property type="project" value="TreeGrafter"/>
</dbReference>
<dbReference type="SUPFAM" id="SSF50978">
    <property type="entry name" value="WD40 repeat-like"/>
    <property type="match status" value="1"/>
</dbReference>
<dbReference type="InterPro" id="IPR036322">
    <property type="entry name" value="WD40_repeat_dom_sf"/>
</dbReference>
<name>A0AAV5GX28_9BASI</name>
<dbReference type="Proteomes" id="UP001342314">
    <property type="component" value="Unassembled WGS sequence"/>
</dbReference>
<dbReference type="AlphaFoldDB" id="A0AAV5GX28"/>
<evidence type="ECO:0000256" key="1">
    <source>
        <dbReference type="ARBA" id="ARBA00022574"/>
    </source>
</evidence>
<dbReference type="InterPro" id="IPR045151">
    <property type="entry name" value="DCAF8"/>
</dbReference>
<evidence type="ECO:0000313" key="5">
    <source>
        <dbReference type="EMBL" id="GJN94514.1"/>
    </source>
</evidence>
<reference evidence="5 6" key="1">
    <citation type="submission" date="2021-12" db="EMBL/GenBank/DDBJ databases">
        <title>High titer production of polyol ester of fatty acids by Rhodotorula paludigena BS15 towards product separation-free biomass refinery.</title>
        <authorList>
            <person name="Mano J."/>
            <person name="Ono H."/>
            <person name="Tanaka T."/>
            <person name="Naito K."/>
            <person name="Sushida H."/>
            <person name="Ike M."/>
            <person name="Tokuyasu K."/>
            <person name="Kitaoka M."/>
        </authorList>
    </citation>
    <scope>NUCLEOTIDE SEQUENCE [LARGE SCALE GENOMIC DNA]</scope>
    <source>
        <strain evidence="5 6">BS15</strain>
    </source>
</reference>
<dbReference type="Pfam" id="PF00400">
    <property type="entry name" value="WD40"/>
    <property type="match status" value="2"/>
</dbReference>
<comment type="caution">
    <text evidence="5">The sequence shown here is derived from an EMBL/GenBank/DDBJ whole genome shotgun (WGS) entry which is preliminary data.</text>
</comment>
<organism evidence="5 6">
    <name type="scientific">Rhodotorula paludigena</name>
    <dbReference type="NCBI Taxonomy" id="86838"/>
    <lineage>
        <taxon>Eukaryota</taxon>
        <taxon>Fungi</taxon>
        <taxon>Dikarya</taxon>
        <taxon>Basidiomycota</taxon>
        <taxon>Pucciniomycotina</taxon>
        <taxon>Microbotryomycetes</taxon>
        <taxon>Sporidiobolales</taxon>
        <taxon>Sporidiobolaceae</taxon>
        <taxon>Rhodotorula</taxon>
    </lineage>
</organism>
<evidence type="ECO:0000256" key="4">
    <source>
        <dbReference type="SAM" id="MobiDB-lite"/>
    </source>
</evidence>
<dbReference type="PROSITE" id="PS50082">
    <property type="entry name" value="WD_REPEATS_2"/>
    <property type="match status" value="1"/>
</dbReference>
<feature type="region of interest" description="Disordered" evidence="4">
    <location>
        <begin position="472"/>
        <end position="495"/>
    </location>
</feature>
<dbReference type="InterPro" id="IPR015943">
    <property type="entry name" value="WD40/YVTN_repeat-like_dom_sf"/>
</dbReference>
<keyword evidence="6" id="KW-1185">Reference proteome</keyword>
<dbReference type="GO" id="GO:0005737">
    <property type="term" value="C:cytoplasm"/>
    <property type="evidence" value="ECO:0007669"/>
    <property type="project" value="TreeGrafter"/>
</dbReference>
<dbReference type="PANTHER" id="PTHR15574:SF40">
    <property type="entry name" value="WD AND TETRATRICOPEPTIDE REPEATS PROTEIN 1"/>
    <property type="match status" value="1"/>
</dbReference>
<dbReference type="SMART" id="SM00320">
    <property type="entry name" value="WD40"/>
    <property type="match status" value="6"/>
</dbReference>
<protein>
    <recommendedName>
        <fullName evidence="7">WD40 repeat-like protein</fullName>
    </recommendedName>
</protein>
<sequence>MSGRKRIRPADFALSNPLRPSAARRLDVSSSLYASGLSAQTALKAHHSCVNALAVSPGEGTWLASGGDDQRVLLWDAHDSTDEGTGLANEPRGSYTGAMSNIFAIAFSADARRIFSAGNDAAIIMHDLETSASSEPPKLWQGKQPDNAWLDHDDAVMGLSAHPSNPALFISASSDGTLRHFDTRTSPGCVGLLADRYGMNSVVHHPLTPDCFVYAGEDGHLALLDGRMAWGGETQKKLAYSSAVQRYSSPTISSACISPSGSLICATLSGYLPTLYELSDPTPLASFHSPDPSAPAPPPLTTLPPRPSKGQVRPLANGYRDTTTTKHGSFGGGPGATAGDGLYYAAGSDDHRAYVWEVPSVEKLKAQREMDWSVSSFKASERDVVFQHGTWSLISRATSYDAPALISPASSILTGHRSIVNTALFHPTLPLLYTSGIEKLIIRHAPPRPSAPFPFTSAERKWLFFPRARDAPTEPASLTGPADPALDPLPLPGESRGERELRLREEDAGVLRYFDALAGGWEGEGALWSDDERGGALSDEEEDEWETEESDEDGNEGAVQEMIARAAAAQAEVPGLPMELLPRLRRAEDGRDGSTGEEGEGADALAGAEDDDM</sequence>
<feature type="compositionally biased region" description="Pro residues" evidence="4">
    <location>
        <begin position="292"/>
        <end position="307"/>
    </location>
</feature>
<dbReference type="PANTHER" id="PTHR15574">
    <property type="entry name" value="WD REPEAT DOMAIN-CONTAINING FAMILY"/>
    <property type="match status" value="1"/>
</dbReference>
<feature type="compositionally biased region" description="Acidic residues" evidence="4">
    <location>
        <begin position="538"/>
        <end position="555"/>
    </location>
</feature>
<feature type="compositionally biased region" description="Basic and acidic residues" evidence="4">
    <location>
        <begin position="585"/>
        <end position="594"/>
    </location>
</feature>
<evidence type="ECO:0000256" key="2">
    <source>
        <dbReference type="ARBA" id="ARBA00022737"/>
    </source>
</evidence>
<keyword evidence="2" id="KW-0677">Repeat</keyword>
<feature type="repeat" description="WD" evidence="3">
    <location>
        <begin position="43"/>
        <end position="85"/>
    </location>
</feature>
<gene>
    <name evidence="5" type="ORF">Rhopal_007597-T1</name>
</gene>
<dbReference type="Gene3D" id="2.130.10.10">
    <property type="entry name" value="YVTN repeat-like/Quinoprotein amine dehydrogenase"/>
    <property type="match status" value="2"/>
</dbReference>
<accession>A0AAV5GX28</accession>
<dbReference type="GO" id="GO:0080008">
    <property type="term" value="C:Cul4-RING E3 ubiquitin ligase complex"/>
    <property type="evidence" value="ECO:0007669"/>
    <property type="project" value="TreeGrafter"/>
</dbReference>
<proteinExistence type="predicted"/>
<feature type="region of interest" description="Disordered" evidence="4">
    <location>
        <begin position="283"/>
        <end position="333"/>
    </location>
</feature>
<keyword evidence="1 3" id="KW-0853">WD repeat</keyword>
<feature type="compositionally biased region" description="Low complexity" evidence="4">
    <location>
        <begin position="481"/>
        <end position="494"/>
    </location>
</feature>